<evidence type="ECO:0000313" key="1">
    <source>
        <dbReference type="EMBL" id="VDN30833.1"/>
    </source>
</evidence>
<dbReference type="EMBL" id="UYRV01117800">
    <property type="protein sequence ID" value="VDN30833.1"/>
    <property type="molecule type" value="Genomic_DNA"/>
</dbReference>
<keyword evidence="2" id="KW-1185">Reference proteome</keyword>
<reference evidence="1 2" key="1">
    <citation type="submission" date="2018-11" db="EMBL/GenBank/DDBJ databases">
        <authorList>
            <consortium name="Pathogen Informatics"/>
        </authorList>
    </citation>
    <scope>NUCLEOTIDE SEQUENCE [LARGE SCALE GENOMIC DNA]</scope>
</reference>
<evidence type="ECO:0000313" key="2">
    <source>
        <dbReference type="Proteomes" id="UP000271889"/>
    </source>
</evidence>
<organism evidence="1 2">
    <name type="scientific">Cylicostephanus goldi</name>
    <name type="common">Nematode worm</name>
    <dbReference type="NCBI Taxonomy" id="71465"/>
    <lineage>
        <taxon>Eukaryota</taxon>
        <taxon>Metazoa</taxon>
        <taxon>Ecdysozoa</taxon>
        <taxon>Nematoda</taxon>
        <taxon>Chromadorea</taxon>
        <taxon>Rhabditida</taxon>
        <taxon>Rhabditina</taxon>
        <taxon>Rhabditomorpha</taxon>
        <taxon>Strongyloidea</taxon>
        <taxon>Strongylidae</taxon>
        <taxon>Cylicostephanus</taxon>
    </lineage>
</organism>
<dbReference type="AlphaFoldDB" id="A0A3P7N2N0"/>
<accession>A0A3P7N2N0</accession>
<name>A0A3P7N2N0_CYLGO</name>
<dbReference type="Proteomes" id="UP000271889">
    <property type="component" value="Unassembled WGS sequence"/>
</dbReference>
<dbReference type="OrthoDB" id="5877736at2759"/>
<protein>
    <submittedName>
        <fullName evidence="1">Uncharacterized protein</fullName>
    </submittedName>
</protein>
<sequence length="142" mass="16156">MIPYVHNIIKSCLSEPNARIQIAKPIQFDPPKTPFEERLQQQAHAIRKASAASLAASEQVRKSTYDWSLFPPAYYTTRKCLSTGLSHFFRANSGRKVVTFLWWGVCTIETEPVLLLLVSRFLRATQLFLVILDARDTAFAKV</sequence>
<proteinExistence type="predicted"/>
<gene>
    <name evidence="1" type="ORF">CGOC_LOCUS11646</name>
</gene>